<dbReference type="PROSITE" id="PS50056">
    <property type="entry name" value="TYR_PHOSPHATASE_2"/>
    <property type="match status" value="2"/>
</dbReference>
<dbReference type="FunFam" id="3.90.190.10:FF:000001">
    <property type="entry name" value="Receptor-type tyrosine-protein phosphatase F isoform A"/>
    <property type="match status" value="1"/>
</dbReference>
<sequence>MSLRQRDSLSSNCLLICALVTLVWMSDLCVAVQPPVITRELQSEFGIEGGVIVFVCQASGDPEPSFRWEKGSRNAQNTRSEIFPMPSGSVLRIEPLRDGRDDAEFHCIASNIAGTARSTARLQVYTSTRIPAGFPVITRDPVLDVVEKGFPILLHCEAEGNPDPEIIWFKEYIPVDLSTERVKLTSSGLSISVSEFSDRGKYQCAARNSAGIRFSKTALLYVRVRRVAPRFTIFPETQEVVPGGNVNLTCAANGSPMPVIKWMKGDEDLSGPDDTLPQGRSVLVLKNVQETAEYTCYAMSDLGEIEHTVTVTVRTRPDSPPVPTLSQHTANTVTVQWIAGTDEPIKTYVLKYEPSSSPGAAKEIAGITVTEYTIDDLLPFTEYNVRVAAVNTIGRGDFSRALTVTTAQLAPSTAPREVRASPLSASTILVQWTAPETPNGIVRGYNIYYSNTPSQNLSFWYKHSVEDGTQRLTTISDLNPDQIYSIRASAFTAIGEGPASNAVQVITKQGVPSQPEMFVGEAISATQIRLTWRQRETEAQILYYELYYNDSKTGNDEHRSIPKAETYTLEDLKPNTVYNIRLAAKSRAGQGASTPIVSVRTEQAVPGAPPQDVKATTLSSTSLRIEWEPPPQDRQNGDVTGYKVSYVKVPRSGEVDTQDEMLLAVGPNDRSCVLVNLDKWTIYQITVLASTKIGDGPASRPISAETDEDVPEGPPRKVSVEALNSTTIAVRWSPPVLDRQHGEIRGYQVHFQVVSADEDPLGPPQVKWVPLPDIRENADEQEKILENLSPKTYYSIEIAAYTIKGDGERSRPKLVQTPGQVPGQPKRFVVERIESGDYHAHWERPDDTHGDLLMYKLSYQTSTSRPLYREIRPPATEFYPITLNKGQRYIFTLAAKNSEGYGLQAETDVITPEGKPTGAPQNFTGRALTSTSIQLSWSKPSDEESNGVITLYSILYYLEKEPGQEFTNDTVNTQVTFTNLKPSTQYVFKVRAHTGVGSGPYGTEVILVTPHPAPREAPRYVHAKPVSTTSILVEWKPPLDIDSSRPGLTYIVYYTSGSVDSNLDSWQRRVVGNFHSEEISGLEPKTVYAIVVQLQTPEGNSPRSYVERATTLKEESTAPDRFQAELKDGNSVKLVWDTPSSTDGSTTGYRIVYATSPQGQKEHPDHVDEGQSVTLTNEHRTFHISALKPNMEYQFNITAVTETGSSPPATVLVHTRRAAPNHVPIPEVDMALTTATTLTITIPPLDSRNGQIDNVLIVVVPLDGPSLPTGSPSDYSMDELLPSSGHRNQRDTSLRKRRATSNSLPYITAYLLASELTVPFTIGDERYINGFHNRPLEENRYYTFFIKARVLSEDEELLVASSDYSHPVQVKKRISTAPGGNNGTPEPNRSNPSKEPSDSSSMPAIIGAVIGVIILLVIIVIIIIFLRNKRRSGPTERRPKRKEVKSTNPSDPVEMRRMNYQTPAMMSHPPIPVMELSDHIEHLKSNENLLFSQEYESIEPGQQFTWDHSNLEVNKPKNRYANVIAYDHSRVILSRVDGLPGSDYLNANYCDGYRKQNAYIATQGPLPETLGDFWRMVWEQRTCTLVMMTKLEERNRVKCDQYWPSKGHETYGDIQVTLHDMTDLATYSVRNFSLINIKKPAEKREVRQFQFTAWPDHGVPEHATQVLAFVSRIKACNPPDAGPIVVHCSAGVGRTGAFIVIDSMLERIKHEKTVDIYGHVTCLRAQRNYMVQTEEQYIFIHEALLEAVLSGNTEVPARNLYSHIQKLTQTEPGETITGMESEFKRLANQKALPSKFVSANLPANKFKNRLVNILPYESTRVCLQPIRGVEGSDYINASHIDGYKQKSSYVATQGPLAETTEDFWRMLWEQNSTIIVMLTKLREMGREKCHQYWPAERSARYQYFVVDPMSEYNMPQYILREFKVTDARDGQSRTIRQFQFTDWPDQGVPKSGEGFIDFIGQVHKTKEQFGQDGPITVHCSAGVGRTGVFVTLSIVLERMRFESVVDMYQTVKILRTQRPAMVQTEDQYQFCYRAAFEYLGSFDHFT</sequence>
<keyword evidence="8" id="KW-0904">Protein phosphatase</keyword>
<dbReference type="FunFam" id="2.60.40.10:FF:000010">
    <property type="entry name" value="receptor-type tyrosine-protein phosphatase delta isoform X1"/>
    <property type="match status" value="1"/>
</dbReference>
<dbReference type="FunFam" id="2.60.40.10:FF:000093">
    <property type="entry name" value="Down syndrome cell adhesion molecule, isoform B"/>
    <property type="match status" value="1"/>
</dbReference>
<evidence type="ECO:0000256" key="13">
    <source>
        <dbReference type="ARBA" id="ARBA00023180"/>
    </source>
</evidence>
<evidence type="ECO:0000256" key="12">
    <source>
        <dbReference type="ARBA" id="ARBA00023170"/>
    </source>
</evidence>
<dbReference type="PRINTS" id="PR00014">
    <property type="entry name" value="FNTYPEIII"/>
</dbReference>
<feature type="domain" description="Fibronectin type-III" evidence="22">
    <location>
        <begin position="714"/>
        <end position="820"/>
    </location>
</feature>
<dbReference type="SMART" id="SM00409">
    <property type="entry name" value="IG"/>
    <property type="match status" value="3"/>
</dbReference>
<keyword evidence="7" id="KW-0378">Hydrolase</keyword>
<evidence type="ECO:0000256" key="15">
    <source>
        <dbReference type="ARBA" id="ARBA00051722"/>
    </source>
</evidence>
<dbReference type="PANTHER" id="PTHR46957:SF6">
    <property type="entry name" value="PROTEIN-TYROSINE-PHOSPHATASE"/>
    <property type="match status" value="1"/>
</dbReference>
<feature type="domain" description="Tyrosine-protein phosphatase" evidence="19">
    <location>
        <begin position="1491"/>
        <end position="1747"/>
    </location>
</feature>
<name>A0A913ZXS6_PATMI</name>
<evidence type="ECO:0000256" key="10">
    <source>
        <dbReference type="ARBA" id="ARBA00023136"/>
    </source>
</evidence>
<dbReference type="FunFam" id="2.60.40.10:FF:000066">
    <property type="entry name" value="receptor-type tyrosine-protein phosphatase delta isoform X1"/>
    <property type="match status" value="1"/>
</dbReference>
<feature type="domain" description="Ig-like" evidence="21">
    <location>
        <begin position="34"/>
        <end position="123"/>
    </location>
</feature>
<evidence type="ECO:0000256" key="4">
    <source>
        <dbReference type="ARBA" id="ARBA00022692"/>
    </source>
</evidence>
<proteinExistence type="inferred from homology"/>
<dbReference type="GO" id="GO:0004725">
    <property type="term" value="F:protein tyrosine phosphatase activity"/>
    <property type="evidence" value="ECO:0007669"/>
    <property type="project" value="UniProtKB-EC"/>
</dbReference>
<dbReference type="InterPro" id="IPR016130">
    <property type="entry name" value="Tyr_Pase_AS"/>
</dbReference>
<keyword evidence="6" id="KW-0677">Repeat</keyword>
<feature type="region of interest" description="Disordered" evidence="16">
    <location>
        <begin position="1369"/>
        <end position="1400"/>
    </location>
</feature>
<dbReference type="FunFam" id="2.60.40.10:FF:000036">
    <property type="entry name" value="receptor-type tyrosine-protein phosphatase delta isoform X1"/>
    <property type="match status" value="1"/>
</dbReference>
<dbReference type="Gene3D" id="3.90.190.10">
    <property type="entry name" value="Protein tyrosine phosphatase superfamily"/>
    <property type="match status" value="2"/>
</dbReference>
<dbReference type="GO" id="GO:0016020">
    <property type="term" value="C:membrane"/>
    <property type="evidence" value="ECO:0007669"/>
    <property type="project" value="UniProtKB-SubCell"/>
</dbReference>
<dbReference type="PROSITE" id="PS50055">
    <property type="entry name" value="TYR_PHOSPHATASE_PTP"/>
    <property type="match status" value="2"/>
</dbReference>
<feature type="domain" description="Fibronectin type-III" evidence="22">
    <location>
        <begin position="821"/>
        <end position="917"/>
    </location>
</feature>
<dbReference type="InterPro" id="IPR003595">
    <property type="entry name" value="Tyr_Pase_cat"/>
</dbReference>
<feature type="domain" description="Fibronectin type-III" evidence="22">
    <location>
        <begin position="919"/>
        <end position="1012"/>
    </location>
</feature>
<dbReference type="SMART" id="SM00408">
    <property type="entry name" value="IGc2"/>
    <property type="match status" value="3"/>
</dbReference>
<dbReference type="SUPFAM" id="SSF52799">
    <property type="entry name" value="(Phosphotyrosine protein) phosphatases II"/>
    <property type="match status" value="2"/>
</dbReference>
<dbReference type="EnsemblMetazoa" id="XM_038200424.1">
    <property type="protein sequence ID" value="XP_038056352.1"/>
    <property type="gene ID" value="LOC119728262"/>
</dbReference>
<keyword evidence="10 17" id="KW-0472">Membrane</keyword>
<evidence type="ECO:0000259" key="20">
    <source>
        <dbReference type="PROSITE" id="PS50056"/>
    </source>
</evidence>
<dbReference type="InterPro" id="IPR050713">
    <property type="entry name" value="RTP_Phos/Ushers"/>
</dbReference>
<keyword evidence="13" id="KW-0325">Glycoprotein</keyword>
<dbReference type="RefSeq" id="XP_038056352.1">
    <property type="nucleotide sequence ID" value="XM_038200424.1"/>
</dbReference>
<evidence type="ECO:0000259" key="21">
    <source>
        <dbReference type="PROSITE" id="PS50835"/>
    </source>
</evidence>
<dbReference type="SMART" id="SM00194">
    <property type="entry name" value="PTPc"/>
    <property type="match status" value="2"/>
</dbReference>
<accession>A0A913ZXS6</accession>
<dbReference type="InterPro" id="IPR000387">
    <property type="entry name" value="Tyr_Pase_dom"/>
</dbReference>
<evidence type="ECO:0000256" key="1">
    <source>
        <dbReference type="ARBA" id="ARBA00004479"/>
    </source>
</evidence>
<dbReference type="InterPro" id="IPR007110">
    <property type="entry name" value="Ig-like_dom"/>
</dbReference>
<evidence type="ECO:0000256" key="7">
    <source>
        <dbReference type="ARBA" id="ARBA00022801"/>
    </source>
</evidence>
<evidence type="ECO:0000259" key="19">
    <source>
        <dbReference type="PROSITE" id="PS50055"/>
    </source>
</evidence>
<dbReference type="OrthoDB" id="10253954at2759"/>
<feature type="domain" description="Ig-like" evidence="21">
    <location>
        <begin position="135"/>
        <end position="215"/>
    </location>
</feature>
<protein>
    <recommendedName>
        <fullName evidence="3">protein-tyrosine-phosphatase</fullName>
        <ecNumber evidence="3">3.1.3.48</ecNumber>
    </recommendedName>
</protein>
<dbReference type="SUPFAM" id="SSF48726">
    <property type="entry name" value="Immunoglobulin"/>
    <property type="match status" value="3"/>
</dbReference>
<dbReference type="PROSITE" id="PS50853">
    <property type="entry name" value="FN3"/>
    <property type="match status" value="9"/>
</dbReference>
<reference evidence="23" key="1">
    <citation type="submission" date="2022-11" db="UniProtKB">
        <authorList>
            <consortium name="EnsemblMetazoa"/>
        </authorList>
    </citation>
    <scope>IDENTIFICATION</scope>
</reference>
<evidence type="ECO:0000256" key="6">
    <source>
        <dbReference type="ARBA" id="ARBA00022737"/>
    </source>
</evidence>
<keyword evidence="4 17" id="KW-0812">Transmembrane</keyword>
<feature type="chain" id="PRO_5037136903" description="protein-tyrosine-phosphatase" evidence="18">
    <location>
        <begin position="32"/>
        <end position="2046"/>
    </location>
</feature>
<feature type="domain" description="Fibronectin type-III" evidence="22">
    <location>
        <begin position="1017"/>
        <end position="1114"/>
    </location>
</feature>
<dbReference type="InterPro" id="IPR029021">
    <property type="entry name" value="Prot-tyrosine_phosphatase-like"/>
</dbReference>
<dbReference type="SUPFAM" id="SSF49265">
    <property type="entry name" value="Fibronectin type III"/>
    <property type="match status" value="5"/>
</dbReference>
<dbReference type="Pfam" id="PF00102">
    <property type="entry name" value="Y_phosphatase"/>
    <property type="match status" value="2"/>
</dbReference>
<dbReference type="Proteomes" id="UP000887568">
    <property type="component" value="Unplaced"/>
</dbReference>
<keyword evidence="12" id="KW-0675">Receptor</keyword>
<feature type="region of interest" description="Disordered" evidence="16">
    <location>
        <begin position="695"/>
        <end position="715"/>
    </location>
</feature>
<feature type="domain" description="Fibronectin type-III" evidence="22">
    <location>
        <begin position="1118"/>
        <end position="1221"/>
    </location>
</feature>
<dbReference type="InterPro" id="IPR003598">
    <property type="entry name" value="Ig_sub2"/>
</dbReference>
<dbReference type="Pfam" id="PF13927">
    <property type="entry name" value="Ig_3"/>
    <property type="match status" value="3"/>
</dbReference>
<dbReference type="SMART" id="SM00060">
    <property type="entry name" value="FN3"/>
    <property type="match status" value="9"/>
</dbReference>
<dbReference type="PROSITE" id="PS50835">
    <property type="entry name" value="IG_LIKE"/>
    <property type="match status" value="3"/>
</dbReference>
<dbReference type="InterPro" id="IPR036179">
    <property type="entry name" value="Ig-like_dom_sf"/>
</dbReference>
<keyword evidence="11" id="KW-1015">Disulfide bond</keyword>
<feature type="domain" description="Fibronectin type-III" evidence="22">
    <location>
        <begin position="414"/>
        <end position="510"/>
    </location>
</feature>
<dbReference type="PRINTS" id="PR00700">
    <property type="entry name" value="PRTYPHPHTASE"/>
</dbReference>
<dbReference type="OMA" id="XPGQPLN"/>
<feature type="domain" description="Fibronectin type-III" evidence="22">
    <location>
        <begin position="511"/>
        <end position="604"/>
    </location>
</feature>
<evidence type="ECO:0000256" key="16">
    <source>
        <dbReference type="SAM" id="MobiDB-lite"/>
    </source>
</evidence>
<dbReference type="EC" id="3.1.3.48" evidence="3"/>
<feature type="transmembrane region" description="Helical" evidence="17">
    <location>
        <begin position="1404"/>
        <end position="1426"/>
    </location>
</feature>
<dbReference type="CDD" id="cd00063">
    <property type="entry name" value="FN3"/>
    <property type="match status" value="9"/>
</dbReference>
<dbReference type="Gene3D" id="2.60.40.10">
    <property type="entry name" value="Immunoglobulins"/>
    <property type="match status" value="12"/>
</dbReference>
<dbReference type="InterPro" id="IPR036116">
    <property type="entry name" value="FN3_sf"/>
</dbReference>
<feature type="domain" description="Tyrosine specific protein phosphatases" evidence="20">
    <location>
        <begin position="1667"/>
        <end position="1738"/>
    </location>
</feature>
<evidence type="ECO:0000256" key="8">
    <source>
        <dbReference type="ARBA" id="ARBA00022912"/>
    </source>
</evidence>
<feature type="compositionally biased region" description="Basic residues" evidence="16">
    <location>
        <begin position="1432"/>
        <end position="1443"/>
    </location>
</feature>
<evidence type="ECO:0000256" key="17">
    <source>
        <dbReference type="SAM" id="Phobius"/>
    </source>
</evidence>
<dbReference type="Pfam" id="PF00041">
    <property type="entry name" value="fn3"/>
    <property type="match status" value="9"/>
</dbReference>
<keyword evidence="5 18" id="KW-0732">Signal</keyword>
<feature type="region of interest" description="Disordered" evidence="16">
    <location>
        <begin position="1269"/>
        <end position="1297"/>
    </location>
</feature>
<dbReference type="FunFam" id="3.90.190.10:FF:000002">
    <property type="entry name" value="receptor-type tyrosine-protein phosphatase delta isoform X2"/>
    <property type="match status" value="1"/>
</dbReference>
<evidence type="ECO:0000256" key="14">
    <source>
        <dbReference type="ARBA" id="ARBA00023319"/>
    </source>
</evidence>
<evidence type="ECO:0000256" key="9">
    <source>
        <dbReference type="ARBA" id="ARBA00022989"/>
    </source>
</evidence>
<comment type="similarity">
    <text evidence="2">Belongs to the protein-tyrosine phosphatase family. Receptor class 2A subfamily.</text>
</comment>
<dbReference type="InterPro" id="IPR003961">
    <property type="entry name" value="FN3_dom"/>
</dbReference>
<dbReference type="InterPro" id="IPR013783">
    <property type="entry name" value="Ig-like_fold"/>
</dbReference>
<evidence type="ECO:0000256" key="3">
    <source>
        <dbReference type="ARBA" id="ARBA00013064"/>
    </source>
</evidence>
<feature type="region of interest" description="Disordered" evidence="16">
    <location>
        <begin position="1432"/>
        <end position="1454"/>
    </location>
</feature>
<feature type="domain" description="Tyrosine specific protein phosphatases" evidence="20">
    <location>
        <begin position="1956"/>
        <end position="2029"/>
    </location>
</feature>
<evidence type="ECO:0000259" key="22">
    <source>
        <dbReference type="PROSITE" id="PS50853"/>
    </source>
</evidence>
<evidence type="ECO:0000313" key="23">
    <source>
        <dbReference type="EnsemblMetazoa" id="XP_038056352.1"/>
    </source>
</evidence>
<dbReference type="PROSITE" id="PS00383">
    <property type="entry name" value="TYR_PHOSPHATASE_1"/>
    <property type="match status" value="2"/>
</dbReference>
<evidence type="ECO:0000256" key="18">
    <source>
        <dbReference type="SAM" id="SignalP"/>
    </source>
</evidence>
<evidence type="ECO:0000313" key="24">
    <source>
        <dbReference type="Proteomes" id="UP000887568"/>
    </source>
</evidence>
<keyword evidence="9 17" id="KW-1133">Transmembrane helix</keyword>
<dbReference type="SMART" id="SM00404">
    <property type="entry name" value="PTPc_motif"/>
    <property type="match status" value="2"/>
</dbReference>
<dbReference type="CDD" id="cd14553">
    <property type="entry name" value="R-PTPc-LAR-1"/>
    <property type="match status" value="1"/>
</dbReference>
<comment type="catalytic activity">
    <reaction evidence="15">
        <text>O-phospho-L-tyrosyl-[protein] + H2O = L-tyrosyl-[protein] + phosphate</text>
        <dbReference type="Rhea" id="RHEA:10684"/>
        <dbReference type="Rhea" id="RHEA-COMP:10136"/>
        <dbReference type="Rhea" id="RHEA-COMP:20101"/>
        <dbReference type="ChEBI" id="CHEBI:15377"/>
        <dbReference type="ChEBI" id="CHEBI:43474"/>
        <dbReference type="ChEBI" id="CHEBI:46858"/>
        <dbReference type="ChEBI" id="CHEBI:61978"/>
        <dbReference type="EC" id="3.1.3.48"/>
    </reaction>
</comment>
<feature type="compositionally biased region" description="Low complexity" evidence="16">
    <location>
        <begin position="1390"/>
        <end position="1400"/>
    </location>
</feature>
<evidence type="ECO:0000256" key="5">
    <source>
        <dbReference type="ARBA" id="ARBA00022729"/>
    </source>
</evidence>
<dbReference type="FunFam" id="2.60.40.10:FF:000023">
    <property type="entry name" value="receptor-type tyrosine-protein phosphatase delta isoform X2"/>
    <property type="match status" value="1"/>
</dbReference>
<feature type="domain" description="Tyrosine-protein phosphatase" evidence="19">
    <location>
        <begin position="1779"/>
        <end position="2038"/>
    </location>
</feature>
<dbReference type="GeneID" id="119728262"/>
<feature type="domain" description="Ig-like" evidence="21">
    <location>
        <begin position="229"/>
        <end position="312"/>
    </location>
</feature>
<evidence type="ECO:0000256" key="11">
    <source>
        <dbReference type="ARBA" id="ARBA00023157"/>
    </source>
</evidence>
<dbReference type="InterPro" id="IPR003599">
    <property type="entry name" value="Ig_sub"/>
</dbReference>
<keyword evidence="14" id="KW-0393">Immunoglobulin domain</keyword>
<feature type="domain" description="Fibronectin type-III" evidence="22">
    <location>
        <begin position="609"/>
        <end position="709"/>
    </location>
</feature>
<dbReference type="PANTHER" id="PTHR46957">
    <property type="entry name" value="CYTOKINE RECEPTOR"/>
    <property type="match status" value="1"/>
</dbReference>
<evidence type="ECO:0000256" key="2">
    <source>
        <dbReference type="ARBA" id="ARBA00010504"/>
    </source>
</evidence>
<dbReference type="InterPro" id="IPR000242">
    <property type="entry name" value="PTP_cat"/>
</dbReference>
<comment type="subcellular location">
    <subcellularLocation>
        <location evidence="1">Membrane</location>
        <topology evidence="1">Single-pass type I membrane protein</topology>
    </subcellularLocation>
</comment>
<keyword evidence="24" id="KW-1185">Reference proteome</keyword>
<organism evidence="23 24">
    <name type="scientific">Patiria miniata</name>
    <name type="common">Bat star</name>
    <name type="synonym">Asterina miniata</name>
    <dbReference type="NCBI Taxonomy" id="46514"/>
    <lineage>
        <taxon>Eukaryota</taxon>
        <taxon>Metazoa</taxon>
        <taxon>Echinodermata</taxon>
        <taxon>Eleutherozoa</taxon>
        <taxon>Asterozoa</taxon>
        <taxon>Asteroidea</taxon>
        <taxon>Valvatacea</taxon>
        <taxon>Valvatida</taxon>
        <taxon>Asterinidae</taxon>
        <taxon>Patiria</taxon>
    </lineage>
</organism>
<feature type="signal peptide" evidence="18">
    <location>
        <begin position="1"/>
        <end position="31"/>
    </location>
</feature>
<dbReference type="FunFam" id="2.60.40.10:FF:000028">
    <property type="entry name" value="Neuronal cell adhesion molecule"/>
    <property type="match status" value="1"/>
</dbReference>
<feature type="domain" description="Fibronectin type-III" evidence="22">
    <location>
        <begin position="319"/>
        <end position="409"/>
    </location>
</feature>